<feature type="region of interest" description="Disordered" evidence="1">
    <location>
        <begin position="655"/>
        <end position="722"/>
    </location>
</feature>
<feature type="transmembrane region" description="Helical" evidence="2">
    <location>
        <begin position="540"/>
        <end position="565"/>
    </location>
</feature>
<dbReference type="OrthoDB" id="3790651at2759"/>
<keyword evidence="2" id="KW-1133">Transmembrane helix</keyword>
<dbReference type="AlphaFoldDB" id="A0A9W4URH9"/>
<sequence>MVRVGRSSRPSGSGFWYTMCHWLYLPRPNECDAIARLGLKSRGWGNVLFDTVLPFLCFGVILAAILLGFLRQNWGLKNVMVGKIEIDEELQLVIIGVVNKSLDVLIQAALEHMALLYNTLWMIQPGVGSTIQDTLLKNEMSKPWKALYAFYRRGRILGFWKWRSIFRLLLTLAVSISVMLLGAGLNTIAWPKRRWYPDLTIIKLTEKASPDFSIHAPLMTLDRVDWGNDMHTGVALVGGTPQTDEDGVPLLTSGAADEIAGAIAASGALMSLTGLSSVYYRESPDWGSVWDAPAYMTGIQTQINGSTVRSISLQSKHIKTLFESQKTSGNPLARTARGFHGVVRMTAPVLATTCAELKDKDVDDNSLDVQAPEPNRTTFSILVGTSNVLGFAGAQCTLTLSQALVPVETWIVDLQADNPYMAINNIAAPTIPRTLPISTNPADSLIAARLAAHFKSITPMLNGQVPAFGITPHLALIARNLKTQYPDFISDTASLTPVIATLAQQQLSTSTWTFTTHDSTTIASAPVQWQVYGSGPRLNWQWIAIAVLCIMLLVIIQHLFLILAYRIQPGSWLEPGGMLRTANKSPRVLDSVAKVHDAGSLSQREAVAKCADDGVLYQVQDIPDQWPVLIEKPVVDGWDTKRTKQTKVAQDLSDVELSSVSGGSGTGVGGGLGTPTSSGAPETVNTTITGTGNASVPSQGSNTTNTITSSGNAAVSLQQSPV</sequence>
<dbReference type="Proteomes" id="UP001152607">
    <property type="component" value="Unassembled WGS sequence"/>
</dbReference>
<name>A0A9W4URH9_9PLEO</name>
<evidence type="ECO:0000256" key="2">
    <source>
        <dbReference type="SAM" id="Phobius"/>
    </source>
</evidence>
<keyword evidence="4" id="KW-1185">Reference proteome</keyword>
<accession>A0A9W4URH9</accession>
<evidence type="ECO:0000256" key="1">
    <source>
        <dbReference type="SAM" id="MobiDB-lite"/>
    </source>
</evidence>
<feature type="compositionally biased region" description="Polar residues" evidence="1">
    <location>
        <begin position="683"/>
        <end position="697"/>
    </location>
</feature>
<keyword evidence="2" id="KW-0812">Transmembrane</keyword>
<protein>
    <submittedName>
        <fullName evidence="3">Uncharacterized protein</fullName>
    </submittedName>
</protein>
<evidence type="ECO:0000313" key="3">
    <source>
        <dbReference type="EMBL" id="CAI6339452.1"/>
    </source>
</evidence>
<evidence type="ECO:0000313" key="4">
    <source>
        <dbReference type="Proteomes" id="UP001152607"/>
    </source>
</evidence>
<feature type="transmembrane region" description="Helical" evidence="2">
    <location>
        <begin position="52"/>
        <end position="70"/>
    </location>
</feature>
<dbReference type="EMBL" id="CAOQHR010000009">
    <property type="protein sequence ID" value="CAI6339452.1"/>
    <property type="molecule type" value="Genomic_DNA"/>
</dbReference>
<proteinExistence type="predicted"/>
<feature type="compositionally biased region" description="Polar residues" evidence="1">
    <location>
        <begin position="713"/>
        <end position="722"/>
    </location>
</feature>
<feature type="compositionally biased region" description="Gly residues" evidence="1">
    <location>
        <begin position="662"/>
        <end position="673"/>
    </location>
</feature>
<organism evidence="3 4">
    <name type="scientific">Periconia digitata</name>
    <dbReference type="NCBI Taxonomy" id="1303443"/>
    <lineage>
        <taxon>Eukaryota</taxon>
        <taxon>Fungi</taxon>
        <taxon>Dikarya</taxon>
        <taxon>Ascomycota</taxon>
        <taxon>Pezizomycotina</taxon>
        <taxon>Dothideomycetes</taxon>
        <taxon>Pleosporomycetidae</taxon>
        <taxon>Pleosporales</taxon>
        <taxon>Massarineae</taxon>
        <taxon>Periconiaceae</taxon>
        <taxon>Periconia</taxon>
    </lineage>
</organism>
<gene>
    <name evidence="3" type="ORF">PDIGIT_LOCUS12611</name>
</gene>
<comment type="caution">
    <text evidence="3">The sequence shown here is derived from an EMBL/GenBank/DDBJ whole genome shotgun (WGS) entry which is preliminary data.</text>
</comment>
<feature type="compositionally biased region" description="Low complexity" evidence="1">
    <location>
        <begin position="698"/>
        <end position="712"/>
    </location>
</feature>
<feature type="transmembrane region" description="Helical" evidence="2">
    <location>
        <begin position="165"/>
        <end position="185"/>
    </location>
</feature>
<reference evidence="3" key="1">
    <citation type="submission" date="2023-01" db="EMBL/GenBank/DDBJ databases">
        <authorList>
            <person name="Van Ghelder C."/>
            <person name="Rancurel C."/>
        </authorList>
    </citation>
    <scope>NUCLEOTIDE SEQUENCE</scope>
    <source>
        <strain evidence="3">CNCM I-4278</strain>
    </source>
</reference>
<keyword evidence="2" id="KW-0472">Membrane</keyword>